<evidence type="ECO:0000256" key="5">
    <source>
        <dbReference type="ARBA" id="ARBA00022692"/>
    </source>
</evidence>
<sequence>MLLLFKITLFIISIFLIGLVLIQPDKSHGMSGSIGGGAVNTVFGVNEDGGPLAKATQIVAALFIINGLIVYLLTL</sequence>
<evidence type="ECO:0000256" key="7">
    <source>
        <dbReference type="ARBA" id="ARBA00022989"/>
    </source>
</evidence>
<comment type="subcellular location">
    <subcellularLocation>
        <location evidence="1 10">Cell membrane</location>
        <topology evidence="1 10">Multi-pass membrane protein</topology>
    </subcellularLocation>
</comment>
<dbReference type="EMBL" id="SOBG01000007">
    <property type="protein sequence ID" value="TDT68577.1"/>
    <property type="molecule type" value="Genomic_DNA"/>
</dbReference>
<feature type="transmembrane region" description="Helical" evidence="10">
    <location>
        <begin position="55"/>
        <end position="74"/>
    </location>
</feature>
<keyword evidence="12" id="KW-1185">Reference proteome</keyword>
<dbReference type="NCBIfam" id="TIGR00810">
    <property type="entry name" value="secG"/>
    <property type="match status" value="1"/>
</dbReference>
<dbReference type="GO" id="GO:0015450">
    <property type="term" value="F:protein-transporting ATPase activity"/>
    <property type="evidence" value="ECO:0007669"/>
    <property type="project" value="UniProtKB-UniRule"/>
</dbReference>
<dbReference type="InterPro" id="IPR004692">
    <property type="entry name" value="SecG"/>
</dbReference>
<evidence type="ECO:0000256" key="8">
    <source>
        <dbReference type="ARBA" id="ARBA00023010"/>
    </source>
</evidence>
<reference evidence="11 12" key="1">
    <citation type="submission" date="2019-03" db="EMBL/GenBank/DDBJ databases">
        <title>Genomic Encyclopedia of Type Strains, Phase IV (KMG-IV): sequencing the most valuable type-strain genomes for metagenomic binning, comparative biology and taxonomic classification.</title>
        <authorList>
            <person name="Goeker M."/>
        </authorList>
    </citation>
    <scope>NUCLEOTIDE SEQUENCE [LARGE SCALE GENOMIC DNA]</scope>
    <source>
        <strain evidence="11 12">DSM 100055</strain>
    </source>
</reference>
<evidence type="ECO:0000256" key="2">
    <source>
        <dbReference type="ARBA" id="ARBA00008445"/>
    </source>
</evidence>
<evidence type="ECO:0000256" key="1">
    <source>
        <dbReference type="ARBA" id="ARBA00004651"/>
    </source>
</evidence>
<dbReference type="PANTHER" id="PTHR34182">
    <property type="entry name" value="PROTEIN-EXPORT MEMBRANE PROTEIN SECG"/>
    <property type="match status" value="1"/>
</dbReference>
<evidence type="ECO:0000256" key="9">
    <source>
        <dbReference type="ARBA" id="ARBA00023136"/>
    </source>
</evidence>
<evidence type="ECO:0000256" key="4">
    <source>
        <dbReference type="ARBA" id="ARBA00022475"/>
    </source>
</evidence>
<keyword evidence="5 10" id="KW-0812">Transmembrane</keyword>
<keyword evidence="9 10" id="KW-0472">Membrane</keyword>
<dbReference type="RefSeq" id="WP_134113511.1">
    <property type="nucleotide sequence ID" value="NZ_SOBG01000007.1"/>
</dbReference>
<dbReference type="GO" id="GO:0043952">
    <property type="term" value="P:protein transport by the Sec complex"/>
    <property type="evidence" value="ECO:0007669"/>
    <property type="project" value="TreeGrafter"/>
</dbReference>
<gene>
    <name evidence="11" type="ORF">EV215_1644</name>
</gene>
<keyword evidence="6 10" id="KW-0653">Protein transport</keyword>
<keyword evidence="8 10" id="KW-0811">Translocation</keyword>
<dbReference type="Pfam" id="PF03840">
    <property type="entry name" value="SecG"/>
    <property type="match status" value="1"/>
</dbReference>
<dbReference type="AlphaFoldDB" id="A0AA46DXP4"/>
<comment type="similarity">
    <text evidence="2 10">Belongs to the SecG family.</text>
</comment>
<comment type="function">
    <text evidence="10">Involved in protein export. Participates in an early event of protein translocation.</text>
</comment>
<dbReference type="GO" id="GO:0005886">
    <property type="term" value="C:plasma membrane"/>
    <property type="evidence" value="ECO:0007669"/>
    <property type="project" value="UniProtKB-SubCell"/>
</dbReference>
<evidence type="ECO:0000256" key="10">
    <source>
        <dbReference type="RuleBase" id="RU365087"/>
    </source>
</evidence>
<evidence type="ECO:0000313" key="12">
    <source>
        <dbReference type="Proteomes" id="UP000294678"/>
    </source>
</evidence>
<keyword evidence="7 10" id="KW-1133">Transmembrane helix</keyword>
<protein>
    <recommendedName>
        <fullName evidence="10">Protein-export membrane protein SecG</fullName>
    </recommendedName>
</protein>
<dbReference type="GO" id="GO:0009306">
    <property type="term" value="P:protein secretion"/>
    <property type="evidence" value="ECO:0007669"/>
    <property type="project" value="UniProtKB-UniRule"/>
</dbReference>
<comment type="caution">
    <text evidence="11">The sequence shown here is derived from an EMBL/GenBank/DDBJ whole genome shotgun (WGS) entry which is preliminary data.</text>
</comment>
<keyword evidence="4 10" id="KW-1003">Cell membrane</keyword>
<dbReference type="GO" id="GO:0065002">
    <property type="term" value="P:intracellular protein transmembrane transport"/>
    <property type="evidence" value="ECO:0007669"/>
    <property type="project" value="TreeGrafter"/>
</dbReference>
<dbReference type="PRINTS" id="PR01651">
    <property type="entry name" value="SECGEXPORT"/>
</dbReference>
<name>A0AA46DXP4_9FUSO</name>
<keyword evidence="3 10" id="KW-0813">Transport</keyword>
<organism evidence="11 12">
    <name type="scientific">Hypnocyclicus thermotrophus</name>
    <dbReference type="NCBI Taxonomy" id="1627895"/>
    <lineage>
        <taxon>Bacteria</taxon>
        <taxon>Fusobacteriati</taxon>
        <taxon>Fusobacteriota</taxon>
        <taxon>Fusobacteriia</taxon>
        <taxon>Fusobacteriales</taxon>
        <taxon>Fusobacteriaceae</taxon>
        <taxon>Hypnocyclicus</taxon>
    </lineage>
</organism>
<dbReference type="Proteomes" id="UP000294678">
    <property type="component" value="Unassembled WGS sequence"/>
</dbReference>
<evidence type="ECO:0000256" key="3">
    <source>
        <dbReference type="ARBA" id="ARBA00022448"/>
    </source>
</evidence>
<evidence type="ECO:0000256" key="6">
    <source>
        <dbReference type="ARBA" id="ARBA00022927"/>
    </source>
</evidence>
<evidence type="ECO:0000313" key="11">
    <source>
        <dbReference type="EMBL" id="TDT68577.1"/>
    </source>
</evidence>
<feature type="transmembrane region" description="Helical" evidence="10">
    <location>
        <begin position="7"/>
        <end position="24"/>
    </location>
</feature>
<proteinExistence type="inferred from homology"/>
<accession>A0AA46DXP4</accession>
<dbReference type="PANTHER" id="PTHR34182:SF1">
    <property type="entry name" value="PROTEIN-EXPORT MEMBRANE PROTEIN SECG"/>
    <property type="match status" value="1"/>
</dbReference>